<comment type="caution">
    <text evidence="2">The sequence shown here is derived from an EMBL/GenBank/DDBJ whole genome shotgun (WGS) entry which is preliminary data.</text>
</comment>
<reference evidence="2" key="1">
    <citation type="journal article" date="2023" name="Mol. Phylogenet. Evol.">
        <title>Genome-scale phylogeny and comparative genomics of the fungal order Sordariales.</title>
        <authorList>
            <person name="Hensen N."/>
            <person name="Bonometti L."/>
            <person name="Westerberg I."/>
            <person name="Brannstrom I.O."/>
            <person name="Guillou S."/>
            <person name="Cros-Aarteil S."/>
            <person name="Calhoun S."/>
            <person name="Haridas S."/>
            <person name="Kuo A."/>
            <person name="Mondo S."/>
            <person name="Pangilinan J."/>
            <person name="Riley R."/>
            <person name="LaButti K."/>
            <person name="Andreopoulos B."/>
            <person name="Lipzen A."/>
            <person name="Chen C."/>
            <person name="Yan M."/>
            <person name="Daum C."/>
            <person name="Ng V."/>
            <person name="Clum A."/>
            <person name="Steindorff A."/>
            <person name="Ohm R.A."/>
            <person name="Martin F."/>
            <person name="Silar P."/>
            <person name="Natvig D.O."/>
            <person name="Lalanne C."/>
            <person name="Gautier V."/>
            <person name="Ament-Velasquez S.L."/>
            <person name="Kruys A."/>
            <person name="Hutchinson M.I."/>
            <person name="Powell A.J."/>
            <person name="Barry K."/>
            <person name="Miller A.N."/>
            <person name="Grigoriev I.V."/>
            <person name="Debuchy R."/>
            <person name="Gladieux P."/>
            <person name="Hiltunen Thoren M."/>
            <person name="Johannesson H."/>
        </authorList>
    </citation>
    <scope>NUCLEOTIDE SEQUENCE</scope>
    <source>
        <strain evidence="2">CBS 892.96</strain>
    </source>
</reference>
<feature type="non-terminal residue" evidence="2">
    <location>
        <position position="1"/>
    </location>
</feature>
<accession>A0AAN7A2A2</accession>
<dbReference type="AlphaFoldDB" id="A0AAN7A2A2"/>
<dbReference type="PANTHER" id="PTHR33112:SF16">
    <property type="entry name" value="HETEROKARYON INCOMPATIBILITY DOMAIN-CONTAINING PROTEIN"/>
    <property type="match status" value="1"/>
</dbReference>
<dbReference type="EMBL" id="MU866807">
    <property type="protein sequence ID" value="KAK4170725.1"/>
    <property type="molecule type" value="Genomic_DNA"/>
</dbReference>
<sequence length="322" mass="37425">IKYATLSHYWGELQFLTLVTDNLETFHSQITPEVLHATFRDTIDIFRPLKIGYLWVDSRCILQHCEDDWRHVSPLMTELYGNAHVNIATTSAEDERFGCFVDRDARWRGQAMSSDRHSLLNVSRTAKPLPHGLNQFKKCLFKGVYLHFTSVKVYWECDEKLASEVWLGVYPSLVGRRKEIVEQYSQASLSYDKDRLIAISGLAQHIGDIKKGQFIAGPSWKTCCGTRNYSWNSRITPPTVPTWPWASLSAAVTYRVLKDHDIYDNPDARLDRKYYVKFHGIMTEGIFKERMVNISVRLRCQFLFACHGYFGTSIRHLHHRRT</sequence>
<dbReference type="PANTHER" id="PTHR33112">
    <property type="entry name" value="DOMAIN PROTEIN, PUTATIVE-RELATED"/>
    <property type="match status" value="1"/>
</dbReference>
<evidence type="ECO:0000313" key="2">
    <source>
        <dbReference type="EMBL" id="KAK4170725.1"/>
    </source>
</evidence>
<feature type="domain" description="Heterokaryon incompatibility" evidence="1">
    <location>
        <begin position="3"/>
        <end position="117"/>
    </location>
</feature>
<evidence type="ECO:0000313" key="3">
    <source>
        <dbReference type="Proteomes" id="UP001302321"/>
    </source>
</evidence>
<protein>
    <recommendedName>
        <fullName evidence="1">Heterokaryon incompatibility domain-containing protein</fullName>
    </recommendedName>
</protein>
<reference evidence="2" key="2">
    <citation type="submission" date="2023-05" db="EMBL/GenBank/DDBJ databases">
        <authorList>
            <consortium name="Lawrence Berkeley National Laboratory"/>
            <person name="Steindorff A."/>
            <person name="Hensen N."/>
            <person name="Bonometti L."/>
            <person name="Westerberg I."/>
            <person name="Brannstrom I.O."/>
            <person name="Guillou S."/>
            <person name="Cros-Aarteil S."/>
            <person name="Calhoun S."/>
            <person name="Haridas S."/>
            <person name="Kuo A."/>
            <person name="Mondo S."/>
            <person name="Pangilinan J."/>
            <person name="Riley R."/>
            <person name="Labutti K."/>
            <person name="Andreopoulos B."/>
            <person name="Lipzen A."/>
            <person name="Chen C."/>
            <person name="Yanf M."/>
            <person name="Daum C."/>
            <person name="Ng V."/>
            <person name="Clum A."/>
            <person name="Ohm R."/>
            <person name="Martin F."/>
            <person name="Silar P."/>
            <person name="Natvig D."/>
            <person name="Lalanne C."/>
            <person name="Gautier V."/>
            <person name="Ament-Velasquez S.L."/>
            <person name="Kruys A."/>
            <person name="Hutchinson M.I."/>
            <person name="Powell A.J."/>
            <person name="Barry K."/>
            <person name="Miller A.N."/>
            <person name="Grigoriev I.V."/>
            <person name="Debuchy R."/>
            <person name="Gladieux P."/>
            <person name="Thoren M.H."/>
            <person name="Johannesson H."/>
        </authorList>
    </citation>
    <scope>NUCLEOTIDE SEQUENCE</scope>
    <source>
        <strain evidence="2">CBS 892.96</strain>
    </source>
</reference>
<proteinExistence type="predicted"/>
<dbReference type="Proteomes" id="UP001302321">
    <property type="component" value="Unassembled WGS sequence"/>
</dbReference>
<gene>
    <name evidence="2" type="ORF">QBC36DRAFT_200826</name>
</gene>
<dbReference type="InterPro" id="IPR010730">
    <property type="entry name" value="HET"/>
</dbReference>
<name>A0AAN7A2A2_9PEZI</name>
<organism evidence="2 3">
    <name type="scientific">Triangularia setosa</name>
    <dbReference type="NCBI Taxonomy" id="2587417"/>
    <lineage>
        <taxon>Eukaryota</taxon>
        <taxon>Fungi</taxon>
        <taxon>Dikarya</taxon>
        <taxon>Ascomycota</taxon>
        <taxon>Pezizomycotina</taxon>
        <taxon>Sordariomycetes</taxon>
        <taxon>Sordariomycetidae</taxon>
        <taxon>Sordariales</taxon>
        <taxon>Podosporaceae</taxon>
        <taxon>Triangularia</taxon>
    </lineage>
</organism>
<evidence type="ECO:0000259" key="1">
    <source>
        <dbReference type="Pfam" id="PF06985"/>
    </source>
</evidence>
<dbReference type="Pfam" id="PF06985">
    <property type="entry name" value="HET"/>
    <property type="match status" value="1"/>
</dbReference>
<keyword evidence="3" id="KW-1185">Reference proteome</keyword>